<keyword evidence="3" id="KW-1185">Reference proteome</keyword>
<keyword evidence="2" id="KW-0449">Lipoprotein</keyword>
<feature type="transmembrane region" description="Helical" evidence="1">
    <location>
        <begin position="61"/>
        <end position="86"/>
    </location>
</feature>
<dbReference type="Proteomes" id="UP000001959">
    <property type="component" value="Chromosome"/>
</dbReference>
<evidence type="ECO:0000313" key="2">
    <source>
        <dbReference type="EMBL" id="ABI78456.1"/>
    </source>
</evidence>
<dbReference type="KEGG" id="hne:HNE_0946"/>
<evidence type="ECO:0000313" key="3">
    <source>
        <dbReference type="Proteomes" id="UP000001959"/>
    </source>
</evidence>
<dbReference type="PROSITE" id="PS51257">
    <property type="entry name" value="PROKAR_LIPOPROTEIN"/>
    <property type="match status" value="1"/>
</dbReference>
<feature type="transmembrane region" description="Helical" evidence="1">
    <location>
        <begin position="132"/>
        <end position="158"/>
    </location>
</feature>
<reference evidence="2 3" key="1">
    <citation type="journal article" date="2006" name="J. Bacteriol.">
        <title>Comparative genomic evidence for a close relationship between the dimorphic prosthecate bacteria Hyphomonas neptunium and Caulobacter crescentus.</title>
        <authorList>
            <person name="Badger J.H."/>
            <person name="Hoover T.R."/>
            <person name="Brun Y.V."/>
            <person name="Weiner R.M."/>
            <person name="Laub M.T."/>
            <person name="Alexandre G."/>
            <person name="Mrazek J."/>
            <person name="Ren Q."/>
            <person name="Paulsen I.T."/>
            <person name="Nelson K.E."/>
            <person name="Khouri H.M."/>
            <person name="Radune D."/>
            <person name="Sosa J."/>
            <person name="Dodson R.J."/>
            <person name="Sullivan S.A."/>
            <person name="Rosovitz M.J."/>
            <person name="Madupu R."/>
            <person name="Brinkac L.M."/>
            <person name="Durkin A.S."/>
            <person name="Daugherty S.C."/>
            <person name="Kothari S.P."/>
            <person name="Giglio M.G."/>
            <person name="Zhou L."/>
            <person name="Haft D.H."/>
            <person name="Selengut J.D."/>
            <person name="Davidsen T.M."/>
            <person name="Yang Q."/>
            <person name="Zafar N."/>
            <person name="Ward N.L."/>
        </authorList>
    </citation>
    <scope>NUCLEOTIDE SEQUENCE [LARGE SCALE GENOMIC DNA]</scope>
    <source>
        <strain evidence="2 3">ATCC 15444</strain>
    </source>
</reference>
<dbReference type="STRING" id="228405.HNE_0946"/>
<accession>Q0C3M0</accession>
<feature type="transmembrane region" description="Helical" evidence="1">
    <location>
        <begin position="107"/>
        <end position="126"/>
    </location>
</feature>
<dbReference type="AlphaFoldDB" id="Q0C3M0"/>
<feature type="transmembrane region" description="Helical" evidence="1">
    <location>
        <begin position="12"/>
        <end position="41"/>
    </location>
</feature>
<dbReference type="HOGENOM" id="CLU_1553185_0_0_5"/>
<organism evidence="2 3">
    <name type="scientific">Hyphomonas neptunium (strain ATCC 15444)</name>
    <dbReference type="NCBI Taxonomy" id="228405"/>
    <lineage>
        <taxon>Bacteria</taxon>
        <taxon>Pseudomonadati</taxon>
        <taxon>Pseudomonadota</taxon>
        <taxon>Alphaproteobacteria</taxon>
        <taxon>Hyphomonadales</taxon>
        <taxon>Hyphomonadaceae</taxon>
        <taxon>Hyphomonas</taxon>
    </lineage>
</organism>
<evidence type="ECO:0000256" key="1">
    <source>
        <dbReference type="SAM" id="Phobius"/>
    </source>
</evidence>
<keyword evidence="1" id="KW-0472">Membrane</keyword>
<gene>
    <name evidence="2" type="ordered locus">HNE_0946</name>
</gene>
<name>Q0C3M0_HYPNA</name>
<proteinExistence type="predicted"/>
<keyword evidence="1" id="KW-1133">Transmembrane helix</keyword>
<dbReference type="EMBL" id="CP000158">
    <property type="protein sequence ID" value="ABI78456.1"/>
    <property type="molecule type" value="Genomic_DNA"/>
</dbReference>
<protein>
    <submittedName>
        <fullName evidence="2">Putative lipoprotein</fullName>
    </submittedName>
</protein>
<keyword evidence="1" id="KW-0812">Transmembrane</keyword>
<sequence>MAARPRRVKRVKLALFLSSMAACVVVAIVGFLMMALSFTVIGLAGQAPGLAVGAGDFRGGALLATQLAAMNFILFFITVPAAALALGLSIGRFPYRGITAPASYVRWGAVWGAVLVGGTTFGFGWFGGAASALGALMCGGCIGAIAGAFCGFLFHAIVQPARQLTQMDVSVF</sequence>